<gene>
    <name evidence="3" type="ORF">SMD27_16100</name>
</gene>
<dbReference type="EMBL" id="JAXCLW010000004">
    <property type="protein sequence ID" value="MDY0884367.1"/>
    <property type="molecule type" value="Genomic_DNA"/>
</dbReference>
<comment type="caution">
    <text evidence="3">The sequence shown here is derived from an EMBL/GenBank/DDBJ whole genome shotgun (WGS) entry which is preliminary data.</text>
</comment>
<accession>A0ABU5EDX7</accession>
<sequence>MLRRHFSTGLFAFSLMATAFSGSLIGSKPAAAADDVKVQLDWVVRGDHAMFFVAKEKGYFAANGINITEIRKGTGTPDALRLVANGNADFGFGDLPTLAVTRSQGLPVVAIVAVNQRSPLAMISLAKHKTLNKPADLKGLNIGIHPAGSTYIFFKALLSANGMSESDVTKSSVSPPYENYLLLGRVDAVPGYIDAEVPELEAKAGGKGSLSIMLGSKFGYDIYGSGVFTSEKIAKEKPDLAKRFVAAYMKAFQDVVKDPKGAVAIIAKANPEYAGKEEVLEKQLQADITTTFSSPDGKTPLGGMTKEEWTKTIDILQQQGALKQPVAVDSVYTDAFLK</sequence>
<dbReference type="SUPFAM" id="SSF53850">
    <property type="entry name" value="Periplasmic binding protein-like II"/>
    <property type="match status" value="1"/>
</dbReference>
<evidence type="ECO:0000259" key="2">
    <source>
        <dbReference type="Pfam" id="PF09084"/>
    </source>
</evidence>
<dbReference type="Gene3D" id="3.40.190.10">
    <property type="entry name" value="Periplasmic binding protein-like II"/>
    <property type="match status" value="2"/>
</dbReference>
<feature type="domain" description="SsuA/THI5-like" evidence="2">
    <location>
        <begin position="47"/>
        <end position="262"/>
    </location>
</feature>
<feature type="signal peptide" evidence="1">
    <location>
        <begin position="1"/>
        <end position="32"/>
    </location>
</feature>
<evidence type="ECO:0000313" key="3">
    <source>
        <dbReference type="EMBL" id="MDY0884367.1"/>
    </source>
</evidence>
<keyword evidence="4" id="KW-1185">Reference proteome</keyword>
<dbReference type="PANTHER" id="PTHR31528:SF15">
    <property type="entry name" value="RIBOFLAVIN-BINDING PROTEIN RIBY"/>
    <property type="match status" value="1"/>
</dbReference>
<evidence type="ECO:0000313" key="4">
    <source>
        <dbReference type="Proteomes" id="UP001279642"/>
    </source>
</evidence>
<reference evidence="3 4" key="1">
    <citation type="journal article" date="2016" name="Antonie Van Leeuwenhoek">
        <title>Dongia soli sp. nov., isolated from soil from Dokdo, Korea.</title>
        <authorList>
            <person name="Kim D.U."/>
            <person name="Lee H."/>
            <person name="Kim H."/>
            <person name="Kim S.G."/>
            <person name="Ka J.O."/>
        </authorList>
    </citation>
    <scope>NUCLEOTIDE SEQUENCE [LARGE SCALE GENOMIC DNA]</scope>
    <source>
        <strain evidence="3 4">D78</strain>
    </source>
</reference>
<dbReference type="Proteomes" id="UP001279642">
    <property type="component" value="Unassembled WGS sequence"/>
</dbReference>
<feature type="chain" id="PRO_5046671192" evidence="1">
    <location>
        <begin position="33"/>
        <end position="338"/>
    </location>
</feature>
<name>A0ABU5EDX7_9PROT</name>
<keyword evidence="1" id="KW-0732">Signal</keyword>
<proteinExistence type="predicted"/>
<dbReference type="InterPro" id="IPR027939">
    <property type="entry name" value="NMT1/THI5"/>
</dbReference>
<dbReference type="PANTHER" id="PTHR31528">
    <property type="entry name" value="4-AMINO-5-HYDROXYMETHYL-2-METHYLPYRIMIDINE PHOSPHATE SYNTHASE THI11-RELATED"/>
    <property type="match status" value="1"/>
</dbReference>
<organism evidence="3 4">
    <name type="scientific">Dongia soli</name>
    <dbReference type="NCBI Taxonomy" id="600628"/>
    <lineage>
        <taxon>Bacteria</taxon>
        <taxon>Pseudomonadati</taxon>
        <taxon>Pseudomonadota</taxon>
        <taxon>Alphaproteobacteria</taxon>
        <taxon>Rhodospirillales</taxon>
        <taxon>Dongiaceae</taxon>
        <taxon>Dongia</taxon>
    </lineage>
</organism>
<evidence type="ECO:0000256" key="1">
    <source>
        <dbReference type="SAM" id="SignalP"/>
    </source>
</evidence>
<dbReference type="InterPro" id="IPR015168">
    <property type="entry name" value="SsuA/THI5"/>
</dbReference>
<dbReference type="RefSeq" id="WP_320509432.1">
    <property type="nucleotide sequence ID" value="NZ_JAXCLW010000004.1"/>
</dbReference>
<protein>
    <submittedName>
        <fullName evidence="3">ABC transporter substrate-binding protein</fullName>
    </submittedName>
</protein>
<dbReference type="Pfam" id="PF09084">
    <property type="entry name" value="NMT1"/>
    <property type="match status" value="1"/>
</dbReference>